<dbReference type="Gene3D" id="3.20.20.60">
    <property type="entry name" value="Phosphoenolpyruvate-binding domains"/>
    <property type="match status" value="1"/>
</dbReference>
<protein>
    <recommendedName>
        <fullName evidence="3">Isocitrate lyase/phosphoenolpyruvate mutase family protein</fullName>
    </recommendedName>
</protein>
<dbReference type="InterPro" id="IPR040442">
    <property type="entry name" value="Pyrv_kinase-like_dom_sf"/>
</dbReference>
<dbReference type="PANTHER" id="PTHR42905:SF16">
    <property type="entry name" value="CARBOXYPHOSPHONOENOLPYRUVATE PHOSPHONOMUTASE-LIKE PROTEIN (AFU_ORTHOLOGUE AFUA_5G07230)"/>
    <property type="match status" value="1"/>
</dbReference>
<reference evidence="1 2" key="1">
    <citation type="submission" date="2021-01" db="EMBL/GenBank/DDBJ databases">
        <title>Whole genome shotgun sequence of Asanoa iriomotensis NBRC 100142.</title>
        <authorList>
            <person name="Komaki H."/>
            <person name="Tamura T."/>
        </authorList>
    </citation>
    <scope>NUCLEOTIDE SEQUENCE [LARGE SCALE GENOMIC DNA]</scope>
    <source>
        <strain evidence="1 2">NBRC 100142</strain>
    </source>
</reference>
<evidence type="ECO:0000313" key="1">
    <source>
        <dbReference type="EMBL" id="GIF58373.1"/>
    </source>
</evidence>
<dbReference type="Pfam" id="PF13714">
    <property type="entry name" value="PEP_mutase"/>
    <property type="match status" value="1"/>
</dbReference>
<gene>
    <name evidence="1" type="ORF">Air01nite_44680</name>
</gene>
<dbReference type="CDD" id="cd00377">
    <property type="entry name" value="ICL_PEPM"/>
    <property type="match status" value="1"/>
</dbReference>
<name>A0ABQ4C6G6_9ACTN</name>
<accession>A0ABQ4C6G6</accession>
<evidence type="ECO:0000313" key="2">
    <source>
        <dbReference type="Proteomes" id="UP000624325"/>
    </source>
</evidence>
<organism evidence="1 2">
    <name type="scientific">Asanoa iriomotensis</name>
    <dbReference type="NCBI Taxonomy" id="234613"/>
    <lineage>
        <taxon>Bacteria</taxon>
        <taxon>Bacillati</taxon>
        <taxon>Actinomycetota</taxon>
        <taxon>Actinomycetes</taxon>
        <taxon>Micromonosporales</taxon>
        <taxon>Micromonosporaceae</taxon>
        <taxon>Asanoa</taxon>
    </lineage>
</organism>
<comment type="caution">
    <text evidence="1">The sequence shown here is derived from an EMBL/GenBank/DDBJ whole genome shotgun (WGS) entry which is preliminary data.</text>
</comment>
<sequence length="239" mass="24427">MTLQDFRALHHRPGQPLVLPNAWDAASARIIEKAGAAAIATTSYGVAISLGTTDDGGLGQQAALEVIAQVVAAVKIPVTADVEAGYGDVEGTIRGVLAAGAQGVNIEDGTATREEHAARIRAARGVAGTDLFINARIDTYLREIGDPATRLAETLDRAAAYVEAGADGIFVPGVTDEETIAALPKDVPLNVMIGTGSPSVQELADLGVARVSVGPAITLAAFAAIEKAARDILAGHPHV</sequence>
<dbReference type="SUPFAM" id="SSF51621">
    <property type="entry name" value="Phosphoenolpyruvate/pyruvate domain"/>
    <property type="match status" value="1"/>
</dbReference>
<dbReference type="PANTHER" id="PTHR42905">
    <property type="entry name" value="PHOSPHOENOLPYRUVATE CARBOXYLASE"/>
    <property type="match status" value="1"/>
</dbReference>
<dbReference type="InterPro" id="IPR039556">
    <property type="entry name" value="ICL/PEPM"/>
</dbReference>
<dbReference type="EMBL" id="BONC01000032">
    <property type="protein sequence ID" value="GIF58373.1"/>
    <property type="molecule type" value="Genomic_DNA"/>
</dbReference>
<dbReference type="RefSeq" id="WP_203704840.1">
    <property type="nucleotide sequence ID" value="NZ_BAAALU010000029.1"/>
</dbReference>
<evidence type="ECO:0008006" key="3">
    <source>
        <dbReference type="Google" id="ProtNLM"/>
    </source>
</evidence>
<dbReference type="Proteomes" id="UP000624325">
    <property type="component" value="Unassembled WGS sequence"/>
</dbReference>
<keyword evidence="2" id="KW-1185">Reference proteome</keyword>
<proteinExistence type="predicted"/>
<dbReference type="InterPro" id="IPR015813">
    <property type="entry name" value="Pyrv/PenolPyrv_kinase-like_dom"/>
</dbReference>